<dbReference type="EMBL" id="NWUJ01000004">
    <property type="protein sequence ID" value="PFH35663.1"/>
    <property type="molecule type" value="Genomic_DNA"/>
</dbReference>
<dbReference type="OrthoDB" id="330635at2759"/>
<gene>
    <name evidence="4" type="ORF">BESB_053140</name>
</gene>
<dbReference type="KEGG" id="bbes:BESB_053140"/>
<dbReference type="Proteomes" id="UP000224006">
    <property type="component" value="Chromosome IV"/>
</dbReference>
<organism evidence="4 5">
    <name type="scientific">Besnoitia besnoiti</name>
    <name type="common">Apicomplexan protozoan</name>
    <dbReference type="NCBI Taxonomy" id="94643"/>
    <lineage>
        <taxon>Eukaryota</taxon>
        <taxon>Sar</taxon>
        <taxon>Alveolata</taxon>
        <taxon>Apicomplexa</taxon>
        <taxon>Conoidasida</taxon>
        <taxon>Coccidia</taxon>
        <taxon>Eucoccidiorida</taxon>
        <taxon>Eimeriorina</taxon>
        <taxon>Sarcocystidae</taxon>
        <taxon>Besnoitia</taxon>
    </lineage>
</organism>
<evidence type="ECO:0000313" key="4">
    <source>
        <dbReference type="EMBL" id="PFH35663.1"/>
    </source>
</evidence>
<dbReference type="InterPro" id="IPR023410">
    <property type="entry name" value="14-3-3_domain"/>
</dbReference>
<dbReference type="Pfam" id="PF00244">
    <property type="entry name" value="14-3-3"/>
    <property type="match status" value="1"/>
</dbReference>
<feature type="domain" description="14-3-3" evidence="3">
    <location>
        <begin position="306"/>
        <end position="520"/>
    </location>
</feature>
<feature type="compositionally biased region" description="Basic and acidic residues" evidence="2">
    <location>
        <begin position="303"/>
        <end position="318"/>
    </location>
</feature>
<feature type="region of interest" description="Disordered" evidence="2">
    <location>
        <begin position="1"/>
        <end position="197"/>
    </location>
</feature>
<dbReference type="GeneID" id="40310243"/>
<dbReference type="RefSeq" id="XP_029219672.1">
    <property type="nucleotide sequence ID" value="XM_029363749.1"/>
</dbReference>
<dbReference type="VEuPathDB" id="ToxoDB:BESB_053140"/>
<accession>A0A2A9MJ36</accession>
<dbReference type="SMART" id="SM00101">
    <property type="entry name" value="14_3_3"/>
    <property type="match status" value="1"/>
</dbReference>
<dbReference type="InterPro" id="IPR000308">
    <property type="entry name" value="14-3-3"/>
</dbReference>
<dbReference type="InterPro" id="IPR036815">
    <property type="entry name" value="14-3-3_dom_sf"/>
</dbReference>
<feature type="compositionally biased region" description="Pro residues" evidence="2">
    <location>
        <begin position="153"/>
        <end position="179"/>
    </location>
</feature>
<feature type="region of interest" description="Disordered" evidence="2">
    <location>
        <begin position="269"/>
        <end position="323"/>
    </location>
</feature>
<name>A0A2A9MJ36_BESBE</name>
<feature type="compositionally biased region" description="Low complexity" evidence="2">
    <location>
        <begin position="1"/>
        <end position="20"/>
    </location>
</feature>
<feature type="compositionally biased region" description="Low complexity" evidence="2">
    <location>
        <begin position="127"/>
        <end position="152"/>
    </location>
</feature>
<dbReference type="Gene3D" id="1.20.190.20">
    <property type="entry name" value="14-3-3 domain"/>
    <property type="match status" value="1"/>
</dbReference>
<evidence type="ECO:0000256" key="1">
    <source>
        <dbReference type="ARBA" id="ARBA00006141"/>
    </source>
</evidence>
<comment type="caution">
    <text evidence="4">The sequence shown here is derived from an EMBL/GenBank/DDBJ whole genome shotgun (WGS) entry which is preliminary data.</text>
</comment>
<evidence type="ECO:0000313" key="5">
    <source>
        <dbReference type="Proteomes" id="UP000224006"/>
    </source>
</evidence>
<reference evidence="4 5" key="1">
    <citation type="submission" date="2017-09" db="EMBL/GenBank/DDBJ databases">
        <title>Genome sequencing of Besnoitia besnoiti strain Bb-Ger1.</title>
        <authorList>
            <person name="Schares G."/>
            <person name="Venepally P."/>
            <person name="Lorenzi H.A."/>
        </authorList>
    </citation>
    <scope>NUCLEOTIDE SEQUENCE [LARGE SCALE GENOMIC DNA]</scope>
    <source>
        <strain evidence="4 5">Bb-Ger1</strain>
    </source>
</reference>
<dbReference type="STRING" id="94643.A0A2A9MJ36"/>
<protein>
    <submittedName>
        <fullName evidence="4">14-3-3 superfamily protein</fullName>
    </submittedName>
</protein>
<keyword evidence="5" id="KW-1185">Reference proteome</keyword>
<proteinExistence type="inferred from homology"/>
<evidence type="ECO:0000256" key="2">
    <source>
        <dbReference type="SAM" id="MobiDB-lite"/>
    </source>
</evidence>
<evidence type="ECO:0000259" key="3">
    <source>
        <dbReference type="SMART" id="SM00101"/>
    </source>
</evidence>
<dbReference type="SUPFAM" id="SSF48445">
    <property type="entry name" value="14-3-3 protein"/>
    <property type="match status" value="2"/>
</dbReference>
<comment type="similarity">
    <text evidence="1">Belongs to the 14-3-3 family.</text>
</comment>
<feature type="compositionally biased region" description="Low complexity" evidence="2">
    <location>
        <begin position="269"/>
        <end position="287"/>
    </location>
</feature>
<dbReference type="PANTHER" id="PTHR18860">
    <property type="entry name" value="14-3-3 PROTEIN"/>
    <property type="match status" value="1"/>
</dbReference>
<dbReference type="AlphaFoldDB" id="A0A2A9MJ36"/>
<sequence>MTNLAPSAAAASPSGALLTPGAPATWHSAASRELSPLVPPSFAPAASAQGAEKPSPLLVPQNVGAERQRHVSFAGTDSDASEASHAGRKELPASQDTSPAADPGGRRKPVTISSDVRVRGDDDGGETPLTHAAQAAQAASATSPHAATLSPLPDSPPPDSPPPLPPPSDSPAPLSPPSVSPASLSPPLRPQPAVEEVATNQAKASIAASLEKWPEVIHAMKELAVFQPRFDATQRELIMQAYSHMVNDFRHMRKTLDAYATALTSLQNSEASPAARSSAPTAASEAGGSAGAQGVDSQGTKGAEAKQRSVETAREAERKRRHGERLACATVGGGLLSPAQLREFEPFFVFSVELYKQRVAEELAVVNEDIDHFVGGTLVPNAEDPEAAAAYEQLRGDTCRHTAAMTKNMDVRRRLEARALKAYEAGMAFAEKGAESKVTALRLGIILNYGVLLKEMENGENPNRAIELVASEFRYAVQNMYQVRNEEEYQRILVILGLLRDNIECWCAESSRTDVHALLGMALSTQLSLQSLEDIAPPA</sequence>